<dbReference type="EMBL" id="CAADRA010007059">
    <property type="protein sequence ID" value="VFT98956.1"/>
    <property type="molecule type" value="Genomic_DNA"/>
</dbReference>
<dbReference type="EMBL" id="VJMH01007033">
    <property type="protein sequence ID" value="KAF0685878.1"/>
    <property type="molecule type" value="Genomic_DNA"/>
</dbReference>
<gene>
    <name evidence="3" type="primary">Aste57867_22290</name>
    <name evidence="2" type="ORF">As57867_022220</name>
    <name evidence="3" type="ORF">ASTE57867_22290</name>
</gene>
<organism evidence="3 4">
    <name type="scientific">Aphanomyces stellatus</name>
    <dbReference type="NCBI Taxonomy" id="120398"/>
    <lineage>
        <taxon>Eukaryota</taxon>
        <taxon>Sar</taxon>
        <taxon>Stramenopiles</taxon>
        <taxon>Oomycota</taxon>
        <taxon>Saprolegniomycetes</taxon>
        <taxon>Saprolegniales</taxon>
        <taxon>Verrucalvaceae</taxon>
        <taxon>Aphanomyces</taxon>
    </lineage>
</organism>
<name>A0A485LL68_9STRA</name>
<dbReference type="OrthoDB" id="87344at2759"/>
<feature type="compositionally biased region" description="Basic and acidic residues" evidence="1">
    <location>
        <begin position="99"/>
        <end position="116"/>
    </location>
</feature>
<proteinExistence type="predicted"/>
<evidence type="ECO:0000313" key="4">
    <source>
        <dbReference type="Proteomes" id="UP000332933"/>
    </source>
</evidence>
<feature type="region of interest" description="Disordered" evidence="1">
    <location>
        <begin position="96"/>
        <end position="132"/>
    </location>
</feature>
<sequence length="430" mass="47328">MVISCYDLKTCVAMGGTTFMLGGKAFQVPQYSRYGPNYYVTFTKVNNPDMARAIVAELASLTKAVIAAFNPTANQTVASPHLRVIFKTSQRVADDVDMEGAREPTCDDPEESHVQFDDVEMSPPSSPVQAPNDKLLQQSPLELQLVTGNRSAPATKRALSPSPRAGTPLFTSNRFSLLQEDDVELSLDDYIVPRLVLEDASHPRVQVPRKKKLRNEAKKAHRDRAKKFMTDKTAEKSIGECQAILRLEPAVVAHSLYSGPNDSALLNALIASHAVERKMASYKHQGKPSNYRDYLDTSNLSQGGLKCPRAILEAITTSSEDEVLMAVAALDLYLCNRAPDLYTNYEAIEVLLGEAATLWETPYGYASWVHIAVSHRGGPGQHFIISNNSINSICDLHHALQPEDWDLLVDDGLSDSDSLLDDDDLLVNDI</sequence>
<dbReference type="Proteomes" id="UP000332933">
    <property type="component" value="Unassembled WGS sequence"/>
</dbReference>
<reference evidence="3 4" key="1">
    <citation type="submission" date="2019-03" db="EMBL/GenBank/DDBJ databases">
        <authorList>
            <person name="Gaulin E."/>
            <person name="Dumas B."/>
        </authorList>
    </citation>
    <scope>NUCLEOTIDE SEQUENCE [LARGE SCALE GENOMIC DNA]</scope>
    <source>
        <strain evidence="3">CBS 568.67</strain>
    </source>
</reference>
<evidence type="ECO:0000313" key="2">
    <source>
        <dbReference type="EMBL" id="KAF0685878.1"/>
    </source>
</evidence>
<reference evidence="2" key="2">
    <citation type="submission" date="2019-06" db="EMBL/GenBank/DDBJ databases">
        <title>Genomics analysis of Aphanomyces spp. identifies a new class of oomycete effector associated with host adaptation.</title>
        <authorList>
            <person name="Gaulin E."/>
        </authorList>
    </citation>
    <scope>NUCLEOTIDE SEQUENCE</scope>
    <source>
        <strain evidence="2">CBS 578.67</strain>
    </source>
</reference>
<evidence type="ECO:0000313" key="3">
    <source>
        <dbReference type="EMBL" id="VFT98956.1"/>
    </source>
</evidence>
<keyword evidence="4" id="KW-1185">Reference proteome</keyword>
<dbReference type="AlphaFoldDB" id="A0A485LL68"/>
<accession>A0A485LL68</accession>
<protein>
    <submittedName>
        <fullName evidence="3">Aste57867_22290 protein</fullName>
    </submittedName>
</protein>
<evidence type="ECO:0000256" key="1">
    <source>
        <dbReference type="SAM" id="MobiDB-lite"/>
    </source>
</evidence>